<keyword evidence="2 4" id="KW-0689">Ribosomal protein</keyword>
<dbReference type="GO" id="GO:0005840">
    <property type="term" value="C:ribosome"/>
    <property type="evidence" value="ECO:0007669"/>
    <property type="project" value="UniProtKB-KW"/>
</dbReference>
<organism evidence="6">
    <name type="scientific">Halamphora calidilacuna</name>
    <dbReference type="NCBI Taxonomy" id="2133758"/>
    <lineage>
        <taxon>Eukaryota</taxon>
        <taxon>Sar</taxon>
        <taxon>Stramenopiles</taxon>
        <taxon>Ochrophyta</taxon>
        <taxon>Bacillariophyta</taxon>
        <taxon>Bacillariophyceae</taxon>
        <taxon>Bacillariophycidae</taxon>
        <taxon>Naviculales</taxon>
        <taxon>Amphipleuraceae</taxon>
        <taxon>Halamphora</taxon>
    </lineage>
</organism>
<sequence>MSFLNYFYIKTLKFDLINKFYYTNLKKLPDLKHIVLNFSCKTVELKTIVTHLLALKLITYQKGTISVSKRSNLLLKIRKGNPTGCKVTLRKTLLMNFLCKSFNEILPKIKNFDKIKVHQKVEKNAFSFSIKDTLTFPELAEHYYLFNNLSNLNLSFVTTTKTKKEMLFLLKSLQLPLKF</sequence>
<dbReference type="GO" id="GO:1990904">
    <property type="term" value="C:ribonucleoprotein complex"/>
    <property type="evidence" value="ECO:0007669"/>
    <property type="project" value="UniProtKB-KW"/>
</dbReference>
<dbReference type="GO" id="GO:0003735">
    <property type="term" value="F:structural constituent of ribosome"/>
    <property type="evidence" value="ECO:0007669"/>
    <property type="project" value="InterPro"/>
</dbReference>
<reference evidence="6" key="1">
    <citation type="submission" date="2017-09" db="EMBL/GenBank/DDBJ databases">
        <title>Your Publication.</title>
        <authorList>
            <person name="Keepers K.G."/>
            <person name="Pogoda C.S."/>
            <person name="Hamsher S.E."/>
            <person name="Stepanek J.G."/>
            <person name="Kane N.C."/>
            <person name="Kociolek J.P."/>
        </authorList>
    </citation>
    <scope>NUCLEOTIDE SEQUENCE</scope>
</reference>
<evidence type="ECO:0000256" key="1">
    <source>
        <dbReference type="ARBA" id="ARBA00008553"/>
    </source>
</evidence>
<gene>
    <name evidence="6" type="primary">rpl5</name>
</gene>
<dbReference type="PANTHER" id="PTHR11994">
    <property type="entry name" value="60S RIBOSOMAL PROTEIN L11-RELATED"/>
    <property type="match status" value="1"/>
</dbReference>
<dbReference type="GO" id="GO:0006412">
    <property type="term" value="P:translation"/>
    <property type="evidence" value="ECO:0007669"/>
    <property type="project" value="InterPro"/>
</dbReference>
<keyword evidence="6" id="KW-0496">Mitochondrion</keyword>
<feature type="domain" description="Large ribosomal subunit protein uL5 C-terminal" evidence="5">
    <location>
        <begin position="82"/>
        <end position="176"/>
    </location>
</feature>
<dbReference type="InterPro" id="IPR022803">
    <property type="entry name" value="Ribosomal_uL5_dom_sf"/>
</dbReference>
<comment type="similarity">
    <text evidence="1 4">Belongs to the universal ribosomal protein uL5 family.</text>
</comment>
<keyword evidence="3 4" id="KW-0687">Ribonucleoprotein</keyword>
<evidence type="ECO:0000259" key="5">
    <source>
        <dbReference type="Pfam" id="PF00673"/>
    </source>
</evidence>
<dbReference type="InterPro" id="IPR002132">
    <property type="entry name" value="Ribosomal_uL5"/>
</dbReference>
<evidence type="ECO:0000256" key="3">
    <source>
        <dbReference type="ARBA" id="ARBA00023274"/>
    </source>
</evidence>
<protein>
    <submittedName>
        <fullName evidence="6">Ribosomal protein L5</fullName>
    </submittedName>
</protein>
<dbReference type="Gene3D" id="3.30.1440.10">
    <property type="match status" value="1"/>
</dbReference>
<accession>A0A2R4A3N7</accession>
<geneLocation type="mitochondrion" evidence="6"/>
<dbReference type="SUPFAM" id="SSF55282">
    <property type="entry name" value="RL5-like"/>
    <property type="match status" value="1"/>
</dbReference>
<dbReference type="EMBL" id="MF997424">
    <property type="protein sequence ID" value="AVR57677.1"/>
    <property type="molecule type" value="Genomic_DNA"/>
</dbReference>
<dbReference type="PIRSF" id="PIRSF002161">
    <property type="entry name" value="Ribosomal_L5"/>
    <property type="match status" value="1"/>
</dbReference>
<name>A0A2R4A3N7_9STRA</name>
<dbReference type="Pfam" id="PF00673">
    <property type="entry name" value="Ribosomal_L5_C"/>
    <property type="match status" value="1"/>
</dbReference>
<evidence type="ECO:0000256" key="4">
    <source>
        <dbReference type="RuleBase" id="RU003930"/>
    </source>
</evidence>
<evidence type="ECO:0000256" key="2">
    <source>
        <dbReference type="ARBA" id="ARBA00022980"/>
    </source>
</evidence>
<proteinExistence type="inferred from homology"/>
<dbReference type="InterPro" id="IPR031309">
    <property type="entry name" value="Ribosomal_uL5_C"/>
</dbReference>
<dbReference type="AlphaFoldDB" id="A0A2R4A3N7"/>
<evidence type="ECO:0000313" key="6">
    <source>
        <dbReference type="EMBL" id="AVR57677.1"/>
    </source>
</evidence>